<dbReference type="AlphaFoldDB" id="A0A2P7RIF8"/>
<dbReference type="GO" id="GO:0016846">
    <property type="term" value="F:carbon-sulfur lyase activity"/>
    <property type="evidence" value="ECO:0007669"/>
    <property type="project" value="InterPro"/>
</dbReference>
<dbReference type="RefSeq" id="WP_106775682.1">
    <property type="nucleotide sequence ID" value="NZ_PXYK01000055.1"/>
</dbReference>
<dbReference type="GO" id="GO:0046872">
    <property type="term" value="F:metal ion binding"/>
    <property type="evidence" value="ECO:0007669"/>
    <property type="project" value="UniProtKB-KW"/>
</dbReference>
<evidence type="ECO:0000259" key="6">
    <source>
        <dbReference type="PROSITE" id="PS51891"/>
    </source>
</evidence>
<feature type="region of interest" description="Disordered" evidence="5">
    <location>
        <begin position="123"/>
        <end position="168"/>
    </location>
</feature>
<evidence type="ECO:0000313" key="8">
    <source>
        <dbReference type="Proteomes" id="UP000241229"/>
    </source>
</evidence>
<dbReference type="Gene3D" id="3.90.1590.10">
    <property type="entry name" value="glutathione-dependent formaldehyde- activating enzyme (gfa)"/>
    <property type="match status" value="1"/>
</dbReference>
<dbReference type="InterPro" id="IPR011057">
    <property type="entry name" value="Mss4-like_sf"/>
</dbReference>
<comment type="caution">
    <text evidence="7">The sequence shown here is derived from an EMBL/GenBank/DDBJ whole genome shotgun (WGS) entry which is preliminary data.</text>
</comment>
<dbReference type="Pfam" id="PF04828">
    <property type="entry name" value="GFA"/>
    <property type="match status" value="1"/>
</dbReference>
<keyword evidence="8" id="KW-1185">Reference proteome</keyword>
<comment type="similarity">
    <text evidence="1">Belongs to the Gfa family.</text>
</comment>
<keyword evidence="4" id="KW-0456">Lyase</keyword>
<keyword evidence="2" id="KW-0479">Metal-binding</keyword>
<dbReference type="OrthoDB" id="9807246at2"/>
<dbReference type="InterPro" id="IPR006913">
    <property type="entry name" value="CENP-V/GFA"/>
</dbReference>
<evidence type="ECO:0000256" key="1">
    <source>
        <dbReference type="ARBA" id="ARBA00005495"/>
    </source>
</evidence>
<protein>
    <submittedName>
        <fullName evidence="7">Aldehyde-activating protein</fullName>
    </submittedName>
</protein>
<feature type="domain" description="CENP-V/GFA" evidence="6">
    <location>
        <begin position="6"/>
        <end position="137"/>
    </location>
</feature>
<keyword evidence="3" id="KW-0862">Zinc</keyword>
<accession>A0A2P7RIF8</accession>
<proteinExistence type="inferred from homology"/>
<dbReference type="PANTHER" id="PTHR33337:SF40">
    <property type="entry name" value="CENP-V_GFA DOMAIN-CONTAINING PROTEIN-RELATED"/>
    <property type="match status" value="1"/>
</dbReference>
<evidence type="ECO:0000256" key="4">
    <source>
        <dbReference type="ARBA" id="ARBA00023239"/>
    </source>
</evidence>
<dbReference type="Proteomes" id="UP000241229">
    <property type="component" value="Unassembled WGS sequence"/>
</dbReference>
<evidence type="ECO:0000256" key="5">
    <source>
        <dbReference type="SAM" id="MobiDB-lite"/>
    </source>
</evidence>
<evidence type="ECO:0000256" key="3">
    <source>
        <dbReference type="ARBA" id="ARBA00022833"/>
    </source>
</evidence>
<dbReference type="SUPFAM" id="SSF51316">
    <property type="entry name" value="Mss4-like"/>
    <property type="match status" value="1"/>
</dbReference>
<name>A0A2P7RIF8_9HYPH</name>
<dbReference type="EMBL" id="PXYK01000055">
    <property type="protein sequence ID" value="PSJ49987.1"/>
    <property type="molecule type" value="Genomic_DNA"/>
</dbReference>
<reference evidence="7 8" key="1">
    <citation type="submission" date="2018-03" db="EMBL/GenBank/DDBJ databases">
        <title>The draft genome of Mesorhizobium sp. 6GN-30.</title>
        <authorList>
            <person name="Liu L."/>
            <person name="Li L."/>
            <person name="Wang T."/>
            <person name="Zhang X."/>
            <person name="Liang L."/>
        </authorList>
    </citation>
    <scope>NUCLEOTIDE SEQUENCE [LARGE SCALE GENOMIC DNA]</scope>
    <source>
        <strain evidence="7 8">6GN30</strain>
    </source>
</reference>
<dbReference type="PROSITE" id="PS51891">
    <property type="entry name" value="CENP_V_GFA"/>
    <property type="match status" value="1"/>
</dbReference>
<organism evidence="7 8">
    <name type="scientific">Kumtagia ephedrae</name>
    <dbReference type="NCBI Taxonomy" id="2116701"/>
    <lineage>
        <taxon>Bacteria</taxon>
        <taxon>Pseudomonadati</taxon>
        <taxon>Pseudomonadota</taxon>
        <taxon>Alphaproteobacteria</taxon>
        <taxon>Hyphomicrobiales</taxon>
        <taxon>Phyllobacteriaceae</taxon>
        <taxon>Kumtagia</taxon>
    </lineage>
</organism>
<dbReference type="PANTHER" id="PTHR33337">
    <property type="entry name" value="GFA DOMAIN-CONTAINING PROTEIN"/>
    <property type="match status" value="1"/>
</dbReference>
<sequence>MSALPLTGGCQCGAVRYAVADPGQDAYLCHCRMCQKAMGNLFSAMIAISPKDVTWTRGRPATFRSSDAGQRGFCAACGTPLCYIGDHGHMAITIGSLDHPERHKPKSQDGIQSRMPWFAELTSVRDDGETGGGPDVDWVVAIRRSNRQHPDHDTDQWPPETSKTEARP</sequence>
<evidence type="ECO:0000313" key="7">
    <source>
        <dbReference type="EMBL" id="PSJ49987.1"/>
    </source>
</evidence>
<gene>
    <name evidence="7" type="ORF">C7I84_28985</name>
</gene>
<evidence type="ECO:0000256" key="2">
    <source>
        <dbReference type="ARBA" id="ARBA00022723"/>
    </source>
</evidence>